<dbReference type="Proteomes" id="UP001250538">
    <property type="component" value="Unassembled WGS sequence"/>
</dbReference>
<keyword evidence="2" id="KW-1185">Reference proteome</keyword>
<gene>
    <name evidence="1" type="ORF">RQP50_27640</name>
</gene>
<reference evidence="2" key="1">
    <citation type="submission" date="2023-09" db="EMBL/GenBank/DDBJ databases">
        <title>Paenibacillus sp. chi10 Genome sequencing and assembly.</title>
        <authorList>
            <person name="Kim I."/>
        </authorList>
    </citation>
    <scope>NUCLEOTIDE SEQUENCE [LARGE SCALE GENOMIC DNA]</scope>
    <source>
        <strain evidence="2">chi10</strain>
    </source>
</reference>
<comment type="caution">
    <text evidence="1">The sequence shown here is derived from an EMBL/GenBank/DDBJ whole genome shotgun (WGS) entry which is preliminary data.</text>
</comment>
<dbReference type="RefSeq" id="WP_315747368.1">
    <property type="nucleotide sequence ID" value="NZ_JAVYAA010000010.1"/>
</dbReference>
<organism evidence="1 2">
    <name type="scientific">Paenibacillus suaedae</name>
    <dbReference type="NCBI Taxonomy" id="3077233"/>
    <lineage>
        <taxon>Bacteria</taxon>
        <taxon>Bacillati</taxon>
        <taxon>Bacillota</taxon>
        <taxon>Bacilli</taxon>
        <taxon>Bacillales</taxon>
        <taxon>Paenibacillaceae</taxon>
        <taxon>Paenibacillus</taxon>
    </lineage>
</organism>
<proteinExistence type="predicted"/>
<evidence type="ECO:0000313" key="2">
    <source>
        <dbReference type="Proteomes" id="UP001250538"/>
    </source>
</evidence>
<accession>A0AAJ2N526</accession>
<dbReference type="AlphaFoldDB" id="A0AAJ2N526"/>
<protein>
    <submittedName>
        <fullName evidence="1">Uncharacterized protein</fullName>
    </submittedName>
</protein>
<dbReference type="EMBL" id="JAVYAA010000010">
    <property type="protein sequence ID" value="MDT8980008.1"/>
    <property type="molecule type" value="Genomic_DNA"/>
</dbReference>
<sequence>MSWIMSKWGVYEYMKQRFEQTYQVPTREELETAFPQIDSDELNEGVHEFECRVGVLS</sequence>
<name>A0AAJ2N526_9BACL</name>
<evidence type="ECO:0000313" key="1">
    <source>
        <dbReference type="EMBL" id="MDT8980008.1"/>
    </source>
</evidence>